<comment type="caution">
    <text evidence="3">The sequence shown here is derived from an EMBL/GenBank/DDBJ whole genome shotgun (WGS) entry which is preliminary data.</text>
</comment>
<evidence type="ECO:0000313" key="4">
    <source>
        <dbReference type="Proteomes" id="UP000034380"/>
    </source>
</evidence>
<name>A0A0G0WM96_9BACT</name>
<evidence type="ECO:0000256" key="2">
    <source>
        <dbReference type="SAM" id="Phobius"/>
    </source>
</evidence>
<feature type="compositionally biased region" description="Low complexity" evidence="1">
    <location>
        <begin position="95"/>
        <end position="112"/>
    </location>
</feature>
<reference evidence="3 4" key="1">
    <citation type="journal article" date="2015" name="Nature">
        <title>rRNA introns, odd ribosomes, and small enigmatic genomes across a large radiation of phyla.</title>
        <authorList>
            <person name="Brown C.T."/>
            <person name="Hug L.A."/>
            <person name="Thomas B.C."/>
            <person name="Sharon I."/>
            <person name="Castelle C.J."/>
            <person name="Singh A."/>
            <person name="Wilkins M.J."/>
            <person name="Williams K.H."/>
            <person name="Banfield J.F."/>
        </authorList>
    </citation>
    <scope>NUCLEOTIDE SEQUENCE [LARGE SCALE GENOMIC DNA]</scope>
</reference>
<evidence type="ECO:0000313" key="3">
    <source>
        <dbReference type="EMBL" id="KKS13192.1"/>
    </source>
</evidence>
<sequence length="223" mass="24281">MIDPQILDYVNQQITAGISVEEIRKSLLSSGWQEGDINDALSRANSFSVTTNPTRANRELNRKLLILILAGILIIGGSALGYFYYSKNNAVTLSPTPTEMPTPTMTPSTTQPVPTPTQSPNPKTVSDVVADNLRVARAKSIQTGFKQDINNNKIAQATGENVPDWQYPSTLGNSTSVSDPVTGKSFEYKVDSDGKDYILCITLSVKGEICGKSDMNWSLYITK</sequence>
<proteinExistence type="predicted"/>
<keyword evidence="2" id="KW-1133">Transmembrane helix</keyword>
<gene>
    <name evidence="3" type="ORF">UU70_C0021G0003</name>
</gene>
<feature type="transmembrane region" description="Helical" evidence="2">
    <location>
        <begin position="64"/>
        <end position="85"/>
    </location>
</feature>
<dbReference type="AlphaFoldDB" id="A0A0G0WM96"/>
<organism evidence="3 4">
    <name type="scientific">Candidatus Yanofskybacteria bacterium GW2011_GWA1_41_6</name>
    <dbReference type="NCBI Taxonomy" id="1619020"/>
    <lineage>
        <taxon>Bacteria</taxon>
        <taxon>Candidatus Yanofskyibacteriota</taxon>
    </lineage>
</organism>
<feature type="region of interest" description="Disordered" evidence="1">
    <location>
        <begin position="95"/>
        <end position="125"/>
    </location>
</feature>
<dbReference type="Proteomes" id="UP000034380">
    <property type="component" value="Unassembled WGS sequence"/>
</dbReference>
<dbReference type="EMBL" id="LCBQ01000021">
    <property type="protein sequence ID" value="KKS13192.1"/>
    <property type="molecule type" value="Genomic_DNA"/>
</dbReference>
<accession>A0A0G0WM96</accession>
<protein>
    <submittedName>
        <fullName evidence="3">Uncharacterized protein</fullName>
    </submittedName>
</protein>
<evidence type="ECO:0000256" key="1">
    <source>
        <dbReference type="SAM" id="MobiDB-lite"/>
    </source>
</evidence>
<keyword evidence="2" id="KW-0812">Transmembrane</keyword>
<keyword evidence="2" id="KW-0472">Membrane</keyword>